<dbReference type="Pfam" id="PF03403">
    <property type="entry name" value="PAF-AH_p_II"/>
    <property type="match status" value="1"/>
</dbReference>
<evidence type="ECO:0000256" key="1">
    <source>
        <dbReference type="ARBA" id="ARBA00013201"/>
    </source>
</evidence>
<dbReference type="SUPFAM" id="SSF53474">
    <property type="entry name" value="alpha/beta-Hydrolases"/>
    <property type="match status" value="1"/>
</dbReference>
<dbReference type="Proteomes" id="UP000703269">
    <property type="component" value="Unassembled WGS sequence"/>
</dbReference>
<dbReference type="PANTHER" id="PTHR10272">
    <property type="entry name" value="PLATELET-ACTIVATING FACTOR ACETYLHYDROLASE"/>
    <property type="match status" value="1"/>
</dbReference>
<keyword evidence="7" id="KW-1185">Reference proteome</keyword>
<feature type="compositionally biased region" description="Basic and acidic residues" evidence="5">
    <location>
        <begin position="53"/>
        <end position="62"/>
    </location>
</feature>
<dbReference type="InterPro" id="IPR029058">
    <property type="entry name" value="AB_hydrolase_fold"/>
</dbReference>
<evidence type="ECO:0000256" key="4">
    <source>
        <dbReference type="ARBA" id="ARBA00023098"/>
    </source>
</evidence>
<reference evidence="6 7" key="1">
    <citation type="submission" date="2021-08" db="EMBL/GenBank/DDBJ databases">
        <title>Draft Genome Sequence of Phanerochaete sordida strain YK-624.</title>
        <authorList>
            <person name="Mori T."/>
            <person name="Dohra H."/>
            <person name="Suzuki T."/>
            <person name="Kawagishi H."/>
            <person name="Hirai H."/>
        </authorList>
    </citation>
    <scope>NUCLEOTIDE SEQUENCE [LARGE SCALE GENOMIC DNA]</scope>
    <source>
        <strain evidence="6 7">YK-624</strain>
    </source>
</reference>
<feature type="compositionally biased region" description="Basic and acidic residues" evidence="5">
    <location>
        <begin position="490"/>
        <end position="500"/>
    </location>
</feature>
<accession>A0A9P3LK17</accession>
<dbReference type="EMBL" id="BPQB01000081">
    <property type="protein sequence ID" value="GJE98066.1"/>
    <property type="molecule type" value="Genomic_DNA"/>
</dbReference>
<organism evidence="6 7">
    <name type="scientific">Phanerochaete sordida</name>
    <dbReference type="NCBI Taxonomy" id="48140"/>
    <lineage>
        <taxon>Eukaryota</taxon>
        <taxon>Fungi</taxon>
        <taxon>Dikarya</taxon>
        <taxon>Basidiomycota</taxon>
        <taxon>Agaricomycotina</taxon>
        <taxon>Agaricomycetes</taxon>
        <taxon>Polyporales</taxon>
        <taxon>Phanerochaetaceae</taxon>
        <taxon>Phanerochaete</taxon>
    </lineage>
</organism>
<keyword evidence="3" id="KW-0442">Lipid degradation</keyword>
<dbReference type="AlphaFoldDB" id="A0A9P3LK17"/>
<dbReference type="GO" id="GO:0003847">
    <property type="term" value="F:1-alkyl-2-acetylglycerophosphocholine esterase activity"/>
    <property type="evidence" value="ECO:0007669"/>
    <property type="project" value="UniProtKB-EC"/>
</dbReference>
<gene>
    <name evidence="6" type="ORF">PsYK624_142880</name>
</gene>
<dbReference type="OrthoDB" id="2363873at2759"/>
<sequence length="517" mass="56777">MAKTHFASTSDPDLPGPSPKHERGPPRIPPRRRRSSSMPPRREPTTNLLTEPEPPKLHEVPRRSPFGALLSRTLPKYTGPHDVGVCDIEVPVPRKTFGTFTHKKMPQAQAGIAIDTVMFSLFYPCEHTEKPKPVVWFPKLSQTIDGFLKMAKRTPNVWYRMVAYPTAAAAIHGTTFPAAKEAPLKTPPSEPVPGSLHYDGKWPLMLFSHGVGCSRLMYSSFCGEMASRGFVVAVLEHRDGTSPSSTIVAQDGTKTIVDWVQWSDLYWPDLPHQPTDDTTLRHEQIKCRVAELEYVVEVMKKLSATGERPTEGCKIPDLNYEMFKAVDTTSPVMAGHSLGGSAALAASSAGSIDFRAVVAFDPAVQRLAPWKSPLPDPLLVVNSEEFTVGREYAIFSDQMAHTVTRELQVYSIGGATHPSFSDVFLILPSAINKLTGLACPASSVIAKAVRATTEFLSGPGGHGGRVTYDEEFRDEADRTYKIKVRGGKKRNSDAGEEKGGKLYRPVGKPGELAWHRL</sequence>
<evidence type="ECO:0000256" key="2">
    <source>
        <dbReference type="ARBA" id="ARBA00022801"/>
    </source>
</evidence>
<protein>
    <recommendedName>
        <fullName evidence="1">1-alkyl-2-acetylglycerophosphocholine esterase</fullName>
        <ecNumber evidence="1">3.1.1.47</ecNumber>
    </recommendedName>
</protein>
<feature type="region of interest" description="Disordered" evidence="5">
    <location>
        <begin position="1"/>
        <end position="64"/>
    </location>
</feature>
<keyword evidence="4" id="KW-0443">Lipid metabolism</keyword>
<proteinExistence type="predicted"/>
<feature type="compositionally biased region" description="Polar residues" evidence="5">
    <location>
        <begin position="1"/>
        <end position="11"/>
    </location>
</feature>
<comment type="caution">
    <text evidence="6">The sequence shown here is derived from an EMBL/GenBank/DDBJ whole genome shotgun (WGS) entry which is preliminary data.</text>
</comment>
<feature type="region of interest" description="Disordered" evidence="5">
    <location>
        <begin position="485"/>
        <end position="508"/>
    </location>
</feature>
<evidence type="ECO:0000256" key="5">
    <source>
        <dbReference type="SAM" id="MobiDB-lite"/>
    </source>
</evidence>
<evidence type="ECO:0000256" key="3">
    <source>
        <dbReference type="ARBA" id="ARBA00022963"/>
    </source>
</evidence>
<evidence type="ECO:0000313" key="6">
    <source>
        <dbReference type="EMBL" id="GJE98066.1"/>
    </source>
</evidence>
<dbReference type="EC" id="3.1.1.47" evidence="1"/>
<dbReference type="Gene3D" id="3.40.50.1820">
    <property type="entry name" value="alpha/beta hydrolase"/>
    <property type="match status" value="1"/>
</dbReference>
<dbReference type="PANTHER" id="PTHR10272:SF0">
    <property type="entry name" value="PLATELET-ACTIVATING FACTOR ACETYLHYDROLASE"/>
    <property type="match status" value="1"/>
</dbReference>
<dbReference type="GO" id="GO:0016042">
    <property type="term" value="P:lipid catabolic process"/>
    <property type="evidence" value="ECO:0007669"/>
    <property type="project" value="UniProtKB-KW"/>
</dbReference>
<name>A0A9P3LK17_9APHY</name>
<keyword evidence="2" id="KW-0378">Hydrolase</keyword>
<evidence type="ECO:0000313" key="7">
    <source>
        <dbReference type="Proteomes" id="UP000703269"/>
    </source>
</evidence>